<feature type="region of interest" description="Disordered" evidence="6">
    <location>
        <begin position="145"/>
        <end position="223"/>
    </location>
</feature>
<proteinExistence type="inferred from homology"/>
<dbReference type="InterPro" id="IPR002048">
    <property type="entry name" value="EF_hand_dom"/>
</dbReference>
<dbReference type="PANTHER" id="PTHR23048:SF0">
    <property type="entry name" value="CALMODULIN LIKE 3"/>
    <property type="match status" value="1"/>
</dbReference>
<feature type="domain" description="EF-hand" evidence="7">
    <location>
        <begin position="303"/>
        <end position="338"/>
    </location>
</feature>
<dbReference type="Proteomes" id="UP001367676">
    <property type="component" value="Unassembled WGS sequence"/>
</dbReference>
<dbReference type="Pfam" id="PF13499">
    <property type="entry name" value="EF-hand_7"/>
    <property type="match status" value="2"/>
</dbReference>
<keyword evidence="9" id="KW-1185">Reference proteome</keyword>
<keyword evidence="1" id="KW-0479">Metal-binding</keyword>
<dbReference type="AlphaFoldDB" id="A0AAN9U388"/>
<protein>
    <recommendedName>
        <fullName evidence="7">EF-hand domain-containing protein</fullName>
    </recommendedName>
</protein>
<feature type="compositionally biased region" description="Basic and acidic residues" evidence="6">
    <location>
        <begin position="146"/>
        <end position="155"/>
    </location>
</feature>
<evidence type="ECO:0000256" key="2">
    <source>
        <dbReference type="ARBA" id="ARBA00022737"/>
    </source>
</evidence>
<reference evidence="8 9" key="1">
    <citation type="submission" date="2024-03" db="EMBL/GenBank/DDBJ databases">
        <title>Adaptation during the transition from Ophiocordyceps entomopathogen to insect associate is accompanied by gene loss and intensified selection.</title>
        <authorList>
            <person name="Ward C.M."/>
            <person name="Onetto C.A."/>
            <person name="Borneman A.R."/>
        </authorList>
    </citation>
    <scope>NUCLEOTIDE SEQUENCE [LARGE SCALE GENOMIC DNA]</scope>
    <source>
        <strain evidence="8">AWRI1</strain>
        <tissue evidence="8">Single Adult Female</tissue>
    </source>
</reference>
<dbReference type="GO" id="GO:0005509">
    <property type="term" value="F:calcium ion binding"/>
    <property type="evidence" value="ECO:0007669"/>
    <property type="project" value="InterPro"/>
</dbReference>
<evidence type="ECO:0000313" key="8">
    <source>
        <dbReference type="EMBL" id="KAK7603998.1"/>
    </source>
</evidence>
<keyword evidence="3" id="KW-0106">Calcium</keyword>
<dbReference type="InterPro" id="IPR050230">
    <property type="entry name" value="CALM/Myosin/TropC-like"/>
</dbReference>
<dbReference type="PROSITE" id="PS50222">
    <property type="entry name" value="EF_HAND_2"/>
    <property type="match status" value="4"/>
</dbReference>
<evidence type="ECO:0000256" key="6">
    <source>
        <dbReference type="SAM" id="MobiDB-lite"/>
    </source>
</evidence>
<evidence type="ECO:0000256" key="3">
    <source>
        <dbReference type="ARBA" id="ARBA00022837"/>
    </source>
</evidence>
<comment type="caution">
    <text evidence="8">The sequence shown here is derived from an EMBL/GenBank/DDBJ whole genome shotgun (WGS) entry which is preliminary data.</text>
</comment>
<comment type="similarity">
    <text evidence="5">Belongs to the troponin C family.</text>
</comment>
<organism evidence="8 9">
    <name type="scientific">Parthenolecanium corni</name>
    <dbReference type="NCBI Taxonomy" id="536013"/>
    <lineage>
        <taxon>Eukaryota</taxon>
        <taxon>Metazoa</taxon>
        <taxon>Ecdysozoa</taxon>
        <taxon>Arthropoda</taxon>
        <taxon>Hexapoda</taxon>
        <taxon>Insecta</taxon>
        <taxon>Pterygota</taxon>
        <taxon>Neoptera</taxon>
        <taxon>Paraneoptera</taxon>
        <taxon>Hemiptera</taxon>
        <taxon>Sternorrhyncha</taxon>
        <taxon>Coccoidea</taxon>
        <taxon>Coccidae</taxon>
        <taxon>Parthenolecanium</taxon>
    </lineage>
</organism>
<evidence type="ECO:0000256" key="1">
    <source>
        <dbReference type="ARBA" id="ARBA00022723"/>
    </source>
</evidence>
<evidence type="ECO:0000256" key="4">
    <source>
        <dbReference type="ARBA" id="ARBA00023179"/>
    </source>
</evidence>
<dbReference type="PANTHER" id="PTHR23048">
    <property type="entry name" value="MYOSIN LIGHT CHAIN 1, 3"/>
    <property type="match status" value="1"/>
</dbReference>
<dbReference type="InterPro" id="IPR011992">
    <property type="entry name" value="EF-hand-dom_pair"/>
</dbReference>
<dbReference type="InterPro" id="IPR018247">
    <property type="entry name" value="EF_Hand_1_Ca_BS"/>
</dbReference>
<dbReference type="PROSITE" id="PS00018">
    <property type="entry name" value="EF_HAND_1"/>
    <property type="match status" value="2"/>
</dbReference>
<dbReference type="Gene3D" id="1.10.238.10">
    <property type="entry name" value="EF-hand"/>
    <property type="match status" value="2"/>
</dbReference>
<dbReference type="EMBL" id="JBBCAQ010000004">
    <property type="protein sequence ID" value="KAK7603998.1"/>
    <property type="molecule type" value="Genomic_DNA"/>
</dbReference>
<accession>A0AAN9U388</accession>
<feature type="domain" description="EF-hand" evidence="7">
    <location>
        <begin position="415"/>
        <end position="447"/>
    </location>
</feature>
<keyword evidence="2" id="KW-0677">Repeat</keyword>
<evidence type="ECO:0000256" key="5">
    <source>
        <dbReference type="ARBA" id="ARBA00038202"/>
    </source>
</evidence>
<sequence length="447" mass="50684">MELIKCCRTVTAPYHEPRLLAFAEVIIRLTYVDVKKFSSASMCDVISIFKSSTLDEDKPTAHEGNCTSAAVNNLLSILPNIDESELKFAIDDKYFLARTDQYHNPETETVPAVSDTLGPTMRKTLRKQIREVDLHEIIYGGAECLPDEKGSRRQSEALASKKRKSSTPFADASTMSRRGTKVRGSLEYFTKRKPSISQTKAKPSTERRESCYPTSRASASRRISTMVEENDLKKERLQRESISNRSIRTDSLVPSRISSGVDTSTRFALSPPSWRCAINAAAMKNGTWQKKEHTRRKEDLPPEQIAVLRKAFDAFDRERSGSIPTDMVADILRLMGQPFNKKILDELIEEVDADKSGRLEFDEFVTLAAKFIVEEDDEAMQKELREAFRLYDKEGNGYIPTTCLKEILRELDDQLTNEELDMMIDEIDSDGSGTVDFDEFMEMMTGE</sequence>
<keyword evidence="4" id="KW-0514">Muscle protein</keyword>
<evidence type="ECO:0000313" key="9">
    <source>
        <dbReference type="Proteomes" id="UP001367676"/>
    </source>
</evidence>
<feature type="domain" description="EF-hand" evidence="7">
    <location>
        <begin position="379"/>
        <end position="414"/>
    </location>
</feature>
<dbReference type="SMART" id="SM00054">
    <property type="entry name" value="EFh"/>
    <property type="match status" value="4"/>
</dbReference>
<dbReference type="FunFam" id="1.10.238.10:FF:000103">
    <property type="entry name" value="Troponin C Ib"/>
    <property type="match status" value="1"/>
</dbReference>
<dbReference type="FunFam" id="1.10.238.10:FF:000177">
    <property type="entry name" value="Troponin C Ia"/>
    <property type="match status" value="1"/>
</dbReference>
<dbReference type="CDD" id="cd00051">
    <property type="entry name" value="EFh"/>
    <property type="match status" value="1"/>
</dbReference>
<evidence type="ECO:0000259" key="7">
    <source>
        <dbReference type="PROSITE" id="PS50222"/>
    </source>
</evidence>
<dbReference type="SUPFAM" id="SSF47473">
    <property type="entry name" value="EF-hand"/>
    <property type="match status" value="1"/>
</dbReference>
<dbReference type="GO" id="GO:0016460">
    <property type="term" value="C:myosin II complex"/>
    <property type="evidence" value="ECO:0007669"/>
    <property type="project" value="TreeGrafter"/>
</dbReference>
<feature type="domain" description="EF-hand" evidence="7">
    <location>
        <begin position="339"/>
        <end position="374"/>
    </location>
</feature>
<name>A0AAN9U388_9HEMI</name>
<gene>
    <name evidence="8" type="ORF">V9T40_004271</name>
</gene>